<feature type="compositionally biased region" description="Basic residues" evidence="1">
    <location>
        <begin position="285"/>
        <end position="294"/>
    </location>
</feature>
<dbReference type="AlphaFoldDB" id="A0A7S2YKE7"/>
<evidence type="ECO:0000313" key="2">
    <source>
        <dbReference type="EMBL" id="CAD9980624.1"/>
    </source>
</evidence>
<reference evidence="2" key="1">
    <citation type="submission" date="2021-01" db="EMBL/GenBank/DDBJ databases">
        <authorList>
            <person name="Corre E."/>
            <person name="Pelletier E."/>
            <person name="Niang G."/>
            <person name="Scheremetjew M."/>
            <person name="Finn R."/>
            <person name="Kale V."/>
            <person name="Holt S."/>
            <person name="Cochrane G."/>
            <person name="Meng A."/>
            <person name="Brown T."/>
            <person name="Cohen L."/>
        </authorList>
    </citation>
    <scope>NUCLEOTIDE SEQUENCE</scope>
    <source>
        <strain evidence="2">CCMP125</strain>
    </source>
</reference>
<dbReference type="Gene3D" id="1.10.630.10">
    <property type="entry name" value="Cytochrome P450"/>
    <property type="match status" value="1"/>
</dbReference>
<gene>
    <name evidence="2" type="ORF">APAL1065_LOCUS19607</name>
</gene>
<feature type="region of interest" description="Disordered" evidence="1">
    <location>
        <begin position="259"/>
        <end position="294"/>
    </location>
</feature>
<dbReference type="GO" id="GO:0005506">
    <property type="term" value="F:iron ion binding"/>
    <property type="evidence" value="ECO:0007669"/>
    <property type="project" value="InterPro"/>
</dbReference>
<sequence>MGSILTGAFVEMAQHPHEQDYLREALLSTTATKVHDTSTSDFLEEFQGLDYQPYQNRILGHAIREVWRLHPPSPADGWWKIQDAPLAIPGLTIYQEESETNPKDNQNNTNQTRRTIDWESSCTIPPHSLVYLPLSVLQHDSVLWGHLGDDNTADLQGNPLTPATFNFSSRWEYATQAQLSHYLLLPHLCRALLQRNQGRLAQQVHFATIGLEVVLSTIIPQWNLAMSTTTKMPSNNSHPNQPNDPMFLSVSKITCEEVEAPPRTSTPPPCVMEEPPEKQTPLWSGRHRNRVVLG</sequence>
<dbReference type="GO" id="GO:0020037">
    <property type="term" value="F:heme binding"/>
    <property type="evidence" value="ECO:0007669"/>
    <property type="project" value="InterPro"/>
</dbReference>
<accession>A0A7S2YKE7</accession>
<organism evidence="2">
    <name type="scientific">Entomoneis paludosa</name>
    <dbReference type="NCBI Taxonomy" id="265537"/>
    <lineage>
        <taxon>Eukaryota</taxon>
        <taxon>Sar</taxon>
        <taxon>Stramenopiles</taxon>
        <taxon>Ochrophyta</taxon>
        <taxon>Bacillariophyta</taxon>
        <taxon>Bacillariophyceae</taxon>
        <taxon>Bacillariophycidae</taxon>
        <taxon>Entomoneidaceae</taxon>
        <taxon>Entomoneis</taxon>
    </lineage>
</organism>
<name>A0A7S2YKE7_9STRA</name>
<protein>
    <submittedName>
        <fullName evidence="2">Uncharacterized protein</fullName>
    </submittedName>
</protein>
<dbReference type="SUPFAM" id="SSF48264">
    <property type="entry name" value="Cytochrome P450"/>
    <property type="match status" value="1"/>
</dbReference>
<evidence type="ECO:0000256" key="1">
    <source>
        <dbReference type="SAM" id="MobiDB-lite"/>
    </source>
</evidence>
<dbReference type="EMBL" id="HBHT01029197">
    <property type="protein sequence ID" value="CAD9980624.1"/>
    <property type="molecule type" value="Transcribed_RNA"/>
</dbReference>
<dbReference type="InterPro" id="IPR036396">
    <property type="entry name" value="Cyt_P450_sf"/>
</dbReference>
<proteinExistence type="predicted"/>
<dbReference type="GO" id="GO:0004497">
    <property type="term" value="F:monooxygenase activity"/>
    <property type="evidence" value="ECO:0007669"/>
    <property type="project" value="InterPro"/>
</dbReference>
<dbReference type="GO" id="GO:0016705">
    <property type="term" value="F:oxidoreductase activity, acting on paired donors, with incorporation or reduction of molecular oxygen"/>
    <property type="evidence" value="ECO:0007669"/>
    <property type="project" value="InterPro"/>
</dbReference>